<evidence type="ECO:0000256" key="4">
    <source>
        <dbReference type="ARBA" id="ARBA00023027"/>
    </source>
</evidence>
<dbReference type="InterPro" id="IPR029056">
    <property type="entry name" value="Ribokinase-like"/>
</dbReference>
<comment type="caution">
    <text evidence="8">The sequence shown here is derived from an EMBL/GenBank/DDBJ whole genome shotgun (WGS) entry which is preliminary data.</text>
</comment>
<keyword evidence="3 6" id="KW-0521">NADP</keyword>
<dbReference type="InterPro" id="IPR000631">
    <property type="entry name" value="CARKD"/>
</dbReference>
<dbReference type="SUPFAM" id="SSF53613">
    <property type="entry name" value="Ribokinase-like"/>
    <property type="match status" value="1"/>
</dbReference>
<feature type="binding site" evidence="6">
    <location>
        <position position="167"/>
    </location>
    <ligand>
        <name>(6S)-NADPHX</name>
        <dbReference type="ChEBI" id="CHEBI:64076"/>
    </ligand>
</feature>
<dbReference type="Gene3D" id="3.40.1190.20">
    <property type="match status" value="1"/>
</dbReference>
<evidence type="ECO:0000256" key="5">
    <source>
        <dbReference type="ARBA" id="ARBA00023239"/>
    </source>
</evidence>
<accession>A0ABT8Y530</accession>
<keyword evidence="9" id="KW-1185">Reference proteome</keyword>
<evidence type="ECO:0000256" key="2">
    <source>
        <dbReference type="ARBA" id="ARBA00022840"/>
    </source>
</evidence>
<comment type="caution">
    <text evidence="6">Lacks conserved residue(s) required for the propagation of feature annotation.</text>
</comment>
<dbReference type="EC" id="4.2.1.136" evidence="6"/>
<keyword evidence="5 6" id="KW-0456">Lyase</keyword>
<dbReference type="EMBL" id="JAUOTP010000001">
    <property type="protein sequence ID" value="MDO6413424.1"/>
    <property type="molecule type" value="Genomic_DNA"/>
</dbReference>
<comment type="subunit">
    <text evidence="6">Homotetramer.</text>
</comment>
<evidence type="ECO:0000256" key="1">
    <source>
        <dbReference type="ARBA" id="ARBA00022741"/>
    </source>
</evidence>
<dbReference type="CDD" id="cd01171">
    <property type="entry name" value="YXKO-related"/>
    <property type="match status" value="1"/>
</dbReference>
<comment type="similarity">
    <text evidence="6">Belongs to the NnrD/CARKD family.</text>
</comment>
<keyword evidence="4 6" id="KW-0520">NAD</keyword>
<evidence type="ECO:0000313" key="9">
    <source>
        <dbReference type="Proteomes" id="UP001169764"/>
    </source>
</evidence>
<keyword evidence="2 6" id="KW-0067">ATP-binding</keyword>
<feature type="binding site" evidence="6">
    <location>
        <position position="115"/>
    </location>
    <ligand>
        <name>(6S)-NADPHX</name>
        <dbReference type="ChEBI" id="CHEBI:64076"/>
    </ligand>
</feature>
<comment type="catalytic activity">
    <reaction evidence="6">
        <text>(6S)-NADHX + ADP = AMP + phosphate + NADH + H(+)</text>
        <dbReference type="Rhea" id="RHEA:32223"/>
        <dbReference type="ChEBI" id="CHEBI:15378"/>
        <dbReference type="ChEBI" id="CHEBI:43474"/>
        <dbReference type="ChEBI" id="CHEBI:57945"/>
        <dbReference type="ChEBI" id="CHEBI:64074"/>
        <dbReference type="ChEBI" id="CHEBI:456215"/>
        <dbReference type="ChEBI" id="CHEBI:456216"/>
        <dbReference type="EC" id="4.2.1.136"/>
    </reaction>
</comment>
<protein>
    <recommendedName>
        <fullName evidence="6">ADP-dependent (S)-NAD(P)H-hydrate dehydratase</fullName>
        <ecNumber evidence="6">4.2.1.136</ecNumber>
    </recommendedName>
    <alternativeName>
        <fullName evidence="6">ADP-dependent NAD(P)HX dehydratase</fullName>
    </alternativeName>
</protein>
<name>A0ABT8Y530_9SPHN</name>
<organism evidence="8 9">
    <name type="scientific">Sphingomonas natans</name>
    <dbReference type="NCBI Taxonomy" id="3063330"/>
    <lineage>
        <taxon>Bacteria</taxon>
        <taxon>Pseudomonadati</taxon>
        <taxon>Pseudomonadota</taxon>
        <taxon>Alphaproteobacteria</taxon>
        <taxon>Sphingomonadales</taxon>
        <taxon>Sphingomonadaceae</taxon>
        <taxon>Sphingomonas</taxon>
    </lineage>
</organism>
<proteinExistence type="inferred from homology"/>
<comment type="catalytic activity">
    <reaction evidence="6">
        <text>(6S)-NADPHX + ADP = AMP + phosphate + NADPH + H(+)</text>
        <dbReference type="Rhea" id="RHEA:32235"/>
        <dbReference type="ChEBI" id="CHEBI:15378"/>
        <dbReference type="ChEBI" id="CHEBI:43474"/>
        <dbReference type="ChEBI" id="CHEBI:57783"/>
        <dbReference type="ChEBI" id="CHEBI:64076"/>
        <dbReference type="ChEBI" id="CHEBI:456215"/>
        <dbReference type="ChEBI" id="CHEBI:456216"/>
        <dbReference type="EC" id="4.2.1.136"/>
    </reaction>
</comment>
<keyword evidence="1 6" id="KW-0547">Nucleotide-binding</keyword>
<reference evidence="8" key="1">
    <citation type="submission" date="2023-07" db="EMBL/GenBank/DDBJ databases">
        <authorList>
            <person name="Kim M."/>
        </authorList>
    </citation>
    <scope>NUCLEOTIDE SEQUENCE</scope>
    <source>
        <strain evidence="8">BIUV-7</strain>
    </source>
</reference>
<dbReference type="Proteomes" id="UP001169764">
    <property type="component" value="Unassembled WGS sequence"/>
</dbReference>
<dbReference type="NCBIfam" id="TIGR00196">
    <property type="entry name" value="yjeF_cterm"/>
    <property type="match status" value="1"/>
</dbReference>
<feature type="binding site" evidence="6">
    <location>
        <position position="234"/>
    </location>
    <ligand>
        <name>(6S)-NADPHX</name>
        <dbReference type="ChEBI" id="CHEBI:64076"/>
    </ligand>
</feature>
<dbReference type="PROSITE" id="PS51383">
    <property type="entry name" value="YJEF_C_3"/>
    <property type="match status" value="1"/>
</dbReference>
<dbReference type="HAMAP" id="MF_01965">
    <property type="entry name" value="NADHX_dehydratase"/>
    <property type="match status" value="1"/>
</dbReference>
<sequence>MSELTTLDVAWLAANPLPDFDGVVDKSQRGQALIVGGSPSSPAAPMLTAEAALRAGCGRVRIGVAAAMVPSIATALPEAGYIPLAVDGTGAIDADAADLLADSAVRTDAIAIGPGMGDRASAARLVEALIAAAPDMPFLLDAAACACADPLGERIAGHPGHVVLTPHPGEMAALTGRHLEDVMRDCAGATIDAARRFDAIVALRSTETWIAAPDGRLLHYPGGGVGLATGGSGDVGVGIILGLLARGADPFRAAAWGTWVHGEAGRRLGAPGFLAREILPLIRDLIRRPLAV</sequence>
<evidence type="ECO:0000259" key="7">
    <source>
        <dbReference type="PROSITE" id="PS51383"/>
    </source>
</evidence>
<dbReference type="Pfam" id="PF01256">
    <property type="entry name" value="Carb_kinase"/>
    <property type="match status" value="1"/>
</dbReference>
<feature type="binding site" evidence="6">
    <location>
        <position position="233"/>
    </location>
    <ligand>
        <name>AMP</name>
        <dbReference type="ChEBI" id="CHEBI:456215"/>
    </ligand>
</feature>
<evidence type="ECO:0000256" key="3">
    <source>
        <dbReference type="ARBA" id="ARBA00022857"/>
    </source>
</evidence>
<comment type="function">
    <text evidence="6">Catalyzes the dehydration of the S-form of NAD(P)HX at the expense of ADP, which is converted to AMP. Together with NAD(P)HX epimerase, which catalyzes the epimerization of the S- and R-forms, the enzyme allows the repair of both epimers of NAD(P)HX, a damaged form of NAD(P)H that is a result of enzymatic or heat-dependent hydration.</text>
</comment>
<feature type="domain" description="YjeF C-terminal" evidence="7">
    <location>
        <begin position="9"/>
        <end position="289"/>
    </location>
</feature>
<dbReference type="RefSeq" id="WP_303539805.1">
    <property type="nucleotide sequence ID" value="NZ_JAUOTP010000001.1"/>
</dbReference>
<feature type="binding site" evidence="6">
    <location>
        <position position="44"/>
    </location>
    <ligand>
        <name>(6S)-NADPHX</name>
        <dbReference type="ChEBI" id="CHEBI:64076"/>
    </ligand>
</feature>
<dbReference type="PANTHER" id="PTHR12592:SF0">
    <property type="entry name" value="ATP-DEPENDENT (S)-NAD(P)H-HYDRATE DEHYDRATASE"/>
    <property type="match status" value="1"/>
</dbReference>
<comment type="cofactor">
    <cofactor evidence="6">
        <name>Mg(2+)</name>
        <dbReference type="ChEBI" id="CHEBI:18420"/>
    </cofactor>
</comment>
<gene>
    <name evidence="6" type="primary">nnrD</name>
    <name evidence="8" type="ORF">Q4F19_03425</name>
</gene>
<evidence type="ECO:0000313" key="8">
    <source>
        <dbReference type="EMBL" id="MDO6413424.1"/>
    </source>
</evidence>
<dbReference type="PANTHER" id="PTHR12592">
    <property type="entry name" value="ATP-DEPENDENT (S)-NAD(P)H-HYDRATE DEHYDRATASE FAMILY MEMBER"/>
    <property type="match status" value="1"/>
</dbReference>
<evidence type="ECO:0000256" key="6">
    <source>
        <dbReference type="HAMAP-Rule" id="MF_01965"/>
    </source>
</evidence>